<name>A0A218MNC0_9VIRU</name>
<organism evidence="1">
    <name type="scientific">uncultured virus</name>
    <dbReference type="NCBI Taxonomy" id="340016"/>
    <lineage>
        <taxon>Viruses</taxon>
        <taxon>environmental samples</taxon>
    </lineage>
</organism>
<dbReference type="EMBL" id="KY052856">
    <property type="protein sequence ID" value="ASF00792.1"/>
    <property type="molecule type" value="Genomic_DNA"/>
</dbReference>
<proteinExistence type="predicted"/>
<evidence type="ECO:0000313" key="1">
    <source>
        <dbReference type="EMBL" id="ASF00792.1"/>
    </source>
</evidence>
<sequence>MVDQYVYIQRAEINPGDYFCFLRLPLRVRERFRLIAEAYYDFQKENAKKLD</sequence>
<reference evidence="1" key="2">
    <citation type="journal article" date="2017" name="Nat. Commun.">
        <title>Single-virus genomics reveals hidden cosmopolitan and abundant viruses.</title>
        <authorList>
            <person name="Martinez-Hernandez F."/>
            <person name="Fornas O."/>
            <person name="Lluesma Gomez M."/>
            <person name="Bolduc B."/>
            <person name="de la Cruz Pena M.J."/>
            <person name="Martinez J.M."/>
            <person name="Anton J."/>
            <person name="Gasol J.M."/>
            <person name="Rosselli R."/>
            <person name="Rodriguez-Valera F."/>
            <person name="Sullivan M.B."/>
            <person name="Acinas S.G."/>
            <person name="Martinez-Garcia M."/>
        </authorList>
    </citation>
    <scope>NUCLEOTIDE SEQUENCE</scope>
</reference>
<accession>A0A218MNC0</accession>
<protein>
    <submittedName>
        <fullName evidence="1">Uncharacterized protein</fullName>
    </submittedName>
</protein>
<reference evidence="1" key="1">
    <citation type="submission" date="2016-10" db="EMBL/GenBank/DDBJ databases">
        <authorList>
            <person name="Varghese N."/>
        </authorList>
    </citation>
    <scope>NUCLEOTIDE SEQUENCE</scope>
</reference>